<dbReference type="Gene3D" id="2.60.60.30">
    <property type="entry name" value="sav2460 like domains"/>
    <property type="match status" value="1"/>
</dbReference>
<reference evidence="2 3" key="1">
    <citation type="journal article" date="2024" name="Front. Microbiol.">
        <title>Transcriptomic insights into the dominance of two phototrophs throughout the water column of a tropical hypersaline-alkaline crater lake (Dziani Dzaha, Mayotte).</title>
        <authorList>
            <person name="Duperron S."/>
            <person name="Halary S."/>
            <person name="Bouly J.-P."/>
            <person name="Roussel T."/>
            <person name="Hugoni M."/>
            <person name="Bruto M."/>
            <person name="Oger P."/>
            <person name="Duval C."/>
            <person name="Woo A."/>
            <person name="Jezequiel D."/>
            <person name="Ader M."/>
            <person name="Leboulanger C."/>
            <person name="Agogue H."/>
            <person name="Grossi V."/>
            <person name="Trousselier M."/>
            <person name="Bernard C."/>
        </authorList>
    </citation>
    <scope>NUCLEOTIDE SEQUENCE [LARGE SCALE GENOMIC DNA]</scope>
    <source>
        <strain evidence="2 3">PMC 851.14</strain>
    </source>
</reference>
<protein>
    <submittedName>
        <fullName evidence="2">TerD family protein</fullName>
    </submittedName>
</protein>
<feature type="domain" description="TerD" evidence="1">
    <location>
        <begin position="1"/>
        <end position="198"/>
    </location>
</feature>
<dbReference type="CDD" id="cd06974">
    <property type="entry name" value="TerD_like"/>
    <property type="match status" value="1"/>
</dbReference>
<dbReference type="PANTHER" id="PTHR32097:SF17">
    <property type="entry name" value="CAMP-BINDING PROTEIN 1-RELATED"/>
    <property type="match status" value="1"/>
</dbReference>
<name>A0ABU9EGT2_LIMFS</name>
<dbReference type="RefSeq" id="WP_035760030.1">
    <property type="nucleotide sequence ID" value="NZ_JBBWYZ010000004.1"/>
</dbReference>
<dbReference type="PANTHER" id="PTHR32097">
    <property type="entry name" value="CAMP-BINDING PROTEIN 1-RELATED"/>
    <property type="match status" value="1"/>
</dbReference>
<dbReference type="InterPro" id="IPR003325">
    <property type="entry name" value="TerD"/>
</dbReference>
<dbReference type="Pfam" id="PF02342">
    <property type="entry name" value="TerD"/>
    <property type="match status" value="1"/>
</dbReference>
<sequence length="199" mass="22120">MSINLKKGQSIVLDKSQYDLSNVMMGLGWDVVESKGFFGNLLGVNADFDLDAYAILLSNSGKIGNYKDDVIYYGHLKSSDGTVYHSGDNLTGEGEGDDECIFLRLNSISDRYSHIILGVSIYQAKTRQQHFGQVENAFVRVVDAKGKEMALYNLSADPSYDQKISMLMGELYRDNGKWKFTALGTPLNQDLSGVVKKFM</sequence>
<organism evidence="2 3">
    <name type="scientific">Limnospira fusiformis PMC 851.14</name>
    <dbReference type="NCBI Taxonomy" id="2219512"/>
    <lineage>
        <taxon>Bacteria</taxon>
        <taxon>Bacillati</taxon>
        <taxon>Cyanobacteriota</taxon>
        <taxon>Cyanophyceae</taxon>
        <taxon>Oscillatoriophycideae</taxon>
        <taxon>Oscillatoriales</taxon>
        <taxon>Sirenicapillariaceae</taxon>
        <taxon>Limnospira</taxon>
    </lineage>
</organism>
<proteinExistence type="predicted"/>
<evidence type="ECO:0000313" key="2">
    <source>
        <dbReference type="EMBL" id="MEK9511148.1"/>
    </source>
</evidence>
<dbReference type="Proteomes" id="UP001387447">
    <property type="component" value="Unassembled WGS sequence"/>
</dbReference>
<accession>A0ABU9EGT2</accession>
<dbReference type="EMBL" id="JBBWYZ010000004">
    <property type="protein sequence ID" value="MEK9511148.1"/>
    <property type="molecule type" value="Genomic_DNA"/>
</dbReference>
<keyword evidence="3" id="KW-1185">Reference proteome</keyword>
<evidence type="ECO:0000313" key="3">
    <source>
        <dbReference type="Proteomes" id="UP001387447"/>
    </source>
</evidence>
<gene>
    <name evidence="2" type="ORF">AAEJ74_05445</name>
</gene>
<evidence type="ECO:0000259" key="1">
    <source>
        <dbReference type="Pfam" id="PF02342"/>
    </source>
</evidence>
<comment type="caution">
    <text evidence="2">The sequence shown here is derived from an EMBL/GenBank/DDBJ whole genome shotgun (WGS) entry which is preliminary data.</text>
</comment>
<dbReference type="InterPro" id="IPR051324">
    <property type="entry name" value="Stress/Tellurium_Resist"/>
</dbReference>